<evidence type="ECO:0000256" key="8">
    <source>
        <dbReference type="ARBA" id="ARBA00022989"/>
    </source>
</evidence>
<dbReference type="EMBL" id="CAFBNQ010000068">
    <property type="protein sequence ID" value="CAB4959587.1"/>
    <property type="molecule type" value="Genomic_DNA"/>
</dbReference>
<feature type="transmembrane region" description="Helical" evidence="13">
    <location>
        <begin position="164"/>
        <end position="182"/>
    </location>
</feature>
<dbReference type="EMBL" id="CAFAAX010000090">
    <property type="protein sequence ID" value="CAB4817366.1"/>
    <property type="molecule type" value="Genomic_DNA"/>
</dbReference>
<keyword evidence="10 13" id="KW-0472">Membrane</keyword>
<evidence type="ECO:0000256" key="7">
    <source>
        <dbReference type="ARBA" id="ARBA00022958"/>
    </source>
</evidence>
<dbReference type="EMBL" id="CAEZTA010000022">
    <property type="protein sequence ID" value="CAB4551988.1"/>
    <property type="molecule type" value="Genomic_DNA"/>
</dbReference>
<dbReference type="GO" id="GO:0005267">
    <property type="term" value="F:potassium channel activity"/>
    <property type="evidence" value="ECO:0007669"/>
    <property type="project" value="UniProtKB-KW"/>
</dbReference>
<comment type="catalytic activity">
    <reaction evidence="12">
        <text>K(+)(in) = K(+)(out)</text>
        <dbReference type="Rhea" id="RHEA:29463"/>
        <dbReference type="ChEBI" id="CHEBI:29103"/>
    </reaction>
</comment>
<evidence type="ECO:0000313" key="15">
    <source>
        <dbReference type="EMBL" id="CAB4817366.1"/>
    </source>
</evidence>
<evidence type="ECO:0000256" key="2">
    <source>
        <dbReference type="ARBA" id="ARBA00006920"/>
    </source>
</evidence>
<dbReference type="GO" id="GO:0016020">
    <property type="term" value="C:membrane"/>
    <property type="evidence" value="ECO:0007669"/>
    <property type="project" value="UniProtKB-SubCell"/>
</dbReference>
<feature type="transmembrane region" description="Helical" evidence="13">
    <location>
        <begin position="188"/>
        <end position="205"/>
    </location>
</feature>
<feature type="transmembrane region" description="Helical" evidence="13">
    <location>
        <begin position="121"/>
        <end position="144"/>
    </location>
</feature>
<evidence type="ECO:0000256" key="4">
    <source>
        <dbReference type="ARBA" id="ARBA00022538"/>
    </source>
</evidence>
<evidence type="ECO:0000256" key="3">
    <source>
        <dbReference type="ARBA" id="ARBA00022448"/>
    </source>
</evidence>
<evidence type="ECO:0000256" key="12">
    <source>
        <dbReference type="ARBA" id="ARBA00034430"/>
    </source>
</evidence>
<keyword evidence="3" id="KW-0813">Transport</keyword>
<name>A0A6J6CQA2_9ZZZZ</name>
<feature type="transmembrane region" description="Helical" evidence="13">
    <location>
        <begin position="88"/>
        <end position="109"/>
    </location>
</feature>
<evidence type="ECO:0000256" key="1">
    <source>
        <dbReference type="ARBA" id="ARBA00004141"/>
    </source>
</evidence>
<keyword evidence="8 13" id="KW-1133">Transmembrane helix</keyword>
<evidence type="ECO:0000313" key="16">
    <source>
        <dbReference type="EMBL" id="CAB4959587.1"/>
    </source>
</evidence>
<comment type="subcellular location">
    <subcellularLocation>
        <location evidence="1">Membrane</location>
        <topology evidence="1">Multi-pass membrane protein</topology>
    </subcellularLocation>
</comment>
<proteinExistence type="inferred from homology"/>
<protein>
    <submittedName>
        <fullName evidence="14">Unannotated protein</fullName>
    </submittedName>
</protein>
<keyword evidence="9" id="KW-0406">Ion transport</keyword>
<sequence length="219" mass="24469">MAAQIKHISHKLIDSLSDGVFSIALTLLGLDVVGVVSEVSHSDHLNAALLDHWPTFLSYALGFLVLFSMWYGYHALGQYVEGTNAHIVWNHGITMAWVALIPFGVALLAENLNTPNQKWGVFYFGVCLFGQFWTNVIAFPFIGFKFKINFTEDCPYPAKKLRKVLPILWGIGALWGIVLVPLALINSWLALIGFAIFVILQANPIKSYERIIPTLIKRV</sequence>
<evidence type="ECO:0000256" key="10">
    <source>
        <dbReference type="ARBA" id="ARBA00023136"/>
    </source>
</evidence>
<evidence type="ECO:0000313" key="14">
    <source>
        <dbReference type="EMBL" id="CAB4551988.1"/>
    </source>
</evidence>
<evidence type="ECO:0000256" key="11">
    <source>
        <dbReference type="ARBA" id="ARBA00023303"/>
    </source>
</evidence>
<accession>A0A6J6CQA2</accession>
<feature type="transmembrane region" description="Helical" evidence="13">
    <location>
        <begin position="12"/>
        <end position="36"/>
    </location>
</feature>
<evidence type="ECO:0000256" key="6">
    <source>
        <dbReference type="ARBA" id="ARBA00022826"/>
    </source>
</evidence>
<keyword evidence="11" id="KW-0407">Ion channel</keyword>
<keyword evidence="6" id="KW-0631">Potassium channel</keyword>
<feature type="transmembrane region" description="Helical" evidence="13">
    <location>
        <begin position="56"/>
        <end position="76"/>
    </location>
</feature>
<gene>
    <name evidence="14" type="ORF">UFOPK1541_00311</name>
    <name evidence="15" type="ORF">UFOPK3119_00732</name>
    <name evidence="16" type="ORF">UFOPK3861_00701</name>
</gene>
<keyword evidence="5 13" id="KW-0812">Transmembrane</keyword>
<keyword evidence="4" id="KW-0633">Potassium transport</keyword>
<organism evidence="14">
    <name type="scientific">freshwater metagenome</name>
    <dbReference type="NCBI Taxonomy" id="449393"/>
    <lineage>
        <taxon>unclassified sequences</taxon>
        <taxon>metagenomes</taxon>
        <taxon>ecological metagenomes</taxon>
    </lineage>
</organism>
<dbReference type="GO" id="GO:0015252">
    <property type="term" value="F:proton channel activity"/>
    <property type="evidence" value="ECO:0007669"/>
    <property type="project" value="InterPro"/>
</dbReference>
<evidence type="ECO:0000256" key="9">
    <source>
        <dbReference type="ARBA" id="ARBA00023065"/>
    </source>
</evidence>
<dbReference type="Pfam" id="PF06736">
    <property type="entry name" value="TMEM175"/>
    <property type="match status" value="1"/>
</dbReference>
<evidence type="ECO:0000256" key="13">
    <source>
        <dbReference type="SAM" id="Phobius"/>
    </source>
</evidence>
<dbReference type="InterPro" id="IPR010617">
    <property type="entry name" value="TMEM175-like"/>
</dbReference>
<dbReference type="AlphaFoldDB" id="A0A6J6CQA2"/>
<evidence type="ECO:0000256" key="5">
    <source>
        <dbReference type="ARBA" id="ARBA00022692"/>
    </source>
</evidence>
<comment type="similarity">
    <text evidence="2">Belongs to the TMEM175 family.</text>
</comment>
<reference evidence="14" key="1">
    <citation type="submission" date="2020-05" db="EMBL/GenBank/DDBJ databases">
        <authorList>
            <person name="Chiriac C."/>
            <person name="Salcher M."/>
            <person name="Ghai R."/>
            <person name="Kavagutti S V."/>
        </authorList>
    </citation>
    <scope>NUCLEOTIDE SEQUENCE</scope>
</reference>
<keyword evidence="7" id="KW-0630">Potassium</keyword>